<feature type="non-terminal residue" evidence="2">
    <location>
        <position position="1"/>
    </location>
</feature>
<gene>
    <name evidence="2" type="ORF">I8752_18225</name>
</gene>
<dbReference type="GO" id="GO:0003677">
    <property type="term" value="F:DNA binding"/>
    <property type="evidence" value="ECO:0007669"/>
    <property type="project" value="InterPro"/>
</dbReference>
<dbReference type="InterPro" id="IPR002559">
    <property type="entry name" value="Transposase_11"/>
</dbReference>
<dbReference type="AlphaFoldDB" id="A0A8J7I2Z8"/>
<dbReference type="Proteomes" id="UP000662314">
    <property type="component" value="Unassembled WGS sequence"/>
</dbReference>
<keyword evidence="3" id="KW-1185">Reference proteome</keyword>
<feature type="domain" description="Transposase IS4-like" evidence="1">
    <location>
        <begin position="20"/>
        <end position="148"/>
    </location>
</feature>
<dbReference type="RefSeq" id="WP_214433723.1">
    <property type="nucleotide sequence ID" value="NZ_CAWPUQ010000330.1"/>
</dbReference>
<dbReference type="Pfam" id="PF01609">
    <property type="entry name" value="DDE_Tnp_1"/>
    <property type="match status" value="1"/>
</dbReference>
<dbReference type="EMBL" id="JAECZA010000091">
    <property type="protein sequence ID" value="MBH8574920.1"/>
    <property type="molecule type" value="Genomic_DNA"/>
</dbReference>
<accession>A0A8J7I2Z8</accession>
<evidence type="ECO:0000313" key="2">
    <source>
        <dbReference type="EMBL" id="MBH8574920.1"/>
    </source>
</evidence>
<comment type="caution">
    <text evidence="2">The sequence shown here is derived from an EMBL/GenBank/DDBJ whole genome shotgun (WGS) entry which is preliminary data.</text>
</comment>
<evidence type="ECO:0000313" key="3">
    <source>
        <dbReference type="Proteomes" id="UP000662314"/>
    </source>
</evidence>
<name>A0A8J7I2Z8_9NOST</name>
<sequence>GKPNLDVEFGRKVWLDEVDGGIVSNYRVLKGNPHDTQQLVSSLDQHIKNFGYPPKLVSSDRGVYSQSNENYAQTLGIKQVILPKGGYRSKERIQHERKRNFRKGRHWHNGVEGRISFLKRCFGFQRCLYRGDIGFKRWVGWEIIAHNLTIIGRVLVSQARNVN</sequence>
<protein>
    <submittedName>
        <fullName evidence="2">Transposase</fullName>
    </submittedName>
</protein>
<dbReference type="GO" id="GO:0004803">
    <property type="term" value="F:transposase activity"/>
    <property type="evidence" value="ECO:0007669"/>
    <property type="project" value="InterPro"/>
</dbReference>
<evidence type="ECO:0000259" key="1">
    <source>
        <dbReference type="Pfam" id="PF01609"/>
    </source>
</evidence>
<organism evidence="2 3">
    <name type="scientific">Dendronalium phyllosphericum CENA369</name>
    <dbReference type="NCBI Taxonomy" id="1725256"/>
    <lineage>
        <taxon>Bacteria</taxon>
        <taxon>Bacillati</taxon>
        <taxon>Cyanobacteriota</taxon>
        <taxon>Cyanophyceae</taxon>
        <taxon>Nostocales</taxon>
        <taxon>Nostocaceae</taxon>
        <taxon>Dendronalium</taxon>
        <taxon>Dendronalium phyllosphericum</taxon>
    </lineage>
</organism>
<dbReference type="GO" id="GO:0006313">
    <property type="term" value="P:DNA transposition"/>
    <property type="evidence" value="ECO:0007669"/>
    <property type="project" value="InterPro"/>
</dbReference>
<reference evidence="2 3" key="1">
    <citation type="journal article" date="2021" name="Int. J. Syst. Evol. Microbiol.">
        <title>Amazonocrinis nigriterrae gen. nov., sp. nov., Atlanticothrix silvestris gen. nov., sp. nov. and Dendronalium phyllosphericum gen. nov., sp. nov., nostocacean cyanobacteria from Brazilian environments.</title>
        <authorList>
            <person name="Alvarenga D.O."/>
            <person name="Andreote A.P.D."/>
            <person name="Branco L.H.Z."/>
            <person name="Delbaje E."/>
            <person name="Cruz R.B."/>
            <person name="Varani A.M."/>
            <person name="Fiore M.F."/>
        </authorList>
    </citation>
    <scope>NUCLEOTIDE SEQUENCE [LARGE SCALE GENOMIC DNA]</scope>
    <source>
        <strain evidence="2 3">CENA369</strain>
    </source>
</reference>
<proteinExistence type="predicted"/>